<dbReference type="InterPro" id="IPR013094">
    <property type="entry name" value="AB_hydrolase_3"/>
</dbReference>
<sequence>MNDLPQPLQPDAEVIAAQAAVKARGLTNGDVLRQPINDARAATYLYQTFLNEGGPEAEITEHLLPTEPPTPVRIYRPKGVSGVLPVYLHVHGGGFAIGDINTLDRWKREVAASSGAVVVGLQYALSPEYPYPTALDQVMAVLEWLRRDAATLGIDAERMGIGGDSAGGNLALAALLRLRDAHQAMPRFGAINYGMLSSNHGTPSHLELGDGRFGLSTEKLDWFWTQYLGGDASLRTNPDAAPLSAELRGLPPLLLLAAALDPLLDDTLNLDRRLSEAGIPHETKIYQGVPHGFLGQTALLEKARQAQADIVAAIGRYLA</sequence>
<dbReference type="EMBL" id="JACTVA010000002">
    <property type="protein sequence ID" value="MBC9205444.1"/>
    <property type="molecule type" value="Genomic_DNA"/>
</dbReference>
<dbReference type="InterPro" id="IPR029058">
    <property type="entry name" value="AB_hydrolase_fold"/>
</dbReference>
<evidence type="ECO:0000256" key="1">
    <source>
        <dbReference type="ARBA" id="ARBA00022801"/>
    </source>
</evidence>
<comment type="caution">
    <text evidence="3">The sequence shown here is derived from an EMBL/GenBank/DDBJ whole genome shotgun (WGS) entry which is preliminary data.</text>
</comment>
<evidence type="ECO:0000313" key="4">
    <source>
        <dbReference type="Proteomes" id="UP000626026"/>
    </source>
</evidence>
<proteinExistence type="predicted"/>
<dbReference type="SUPFAM" id="SSF53474">
    <property type="entry name" value="alpha/beta-Hydrolases"/>
    <property type="match status" value="1"/>
</dbReference>
<keyword evidence="1 3" id="KW-0378">Hydrolase</keyword>
<reference evidence="3 4" key="1">
    <citation type="journal article" date="2013" name="Int. J. Syst. Evol. Microbiol.">
        <title>Roseomonas aerophila sp. nov., isolated from air.</title>
        <authorList>
            <person name="Kim S.J."/>
            <person name="Weon H.Y."/>
            <person name="Ahn J.H."/>
            <person name="Hong S.B."/>
            <person name="Seok S.J."/>
            <person name="Whang K.S."/>
            <person name="Kwon S.W."/>
        </authorList>
    </citation>
    <scope>NUCLEOTIDE SEQUENCE [LARGE SCALE GENOMIC DNA]</scope>
    <source>
        <strain evidence="3 4">NBRC 108923</strain>
    </source>
</reference>
<feature type="domain" description="Alpha/beta hydrolase fold-3" evidence="2">
    <location>
        <begin position="88"/>
        <end position="294"/>
    </location>
</feature>
<dbReference type="PANTHER" id="PTHR48081">
    <property type="entry name" value="AB HYDROLASE SUPERFAMILY PROTEIN C4A8.06C"/>
    <property type="match status" value="1"/>
</dbReference>
<dbReference type="Pfam" id="PF07859">
    <property type="entry name" value="Abhydrolase_3"/>
    <property type="match status" value="1"/>
</dbReference>
<protein>
    <submittedName>
        <fullName evidence="3">Alpha/beta hydrolase fold domain-containing protein</fullName>
    </submittedName>
</protein>
<name>A0ABR7RFW3_9PROT</name>
<evidence type="ECO:0000313" key="3">
    <source>
        <dbReference type="EMBL" id="MBC9205444.1"/>
    </source>
</evidence>
<dbReference type="GO" id="GO:0016787">
    <property type="term" value="F:hydrolase activity"/>
    <property type="evidence" value="ECO:0007669"/>
    <property type="project" value="UniProtKB-KW"/>
</dbReference>
<dbReference type="InterPro" id="IPR050300">
    <property type="entry name" value="GDXG_lipolytic_enzyme"/>
</dbReference>
<evidence type="ECO:0000259" key="2">
    <source>
        <dbReference type="Pfam" id="PF07859"/>
    </source>
</evidence>
<dbReference type="Gene3D" id="3.40.50.1820">
    <property type="entry name" value="alpha/beta hydrolase"/>
    <property type="match status" value="1"/>
</dbReference>
<accession>A0ABR7RFW3</accession>
<dbReference type="Proteomes" id="UP000626026">
    <property type="component" value="Unassembled WGS sequence"/>
</dbReference>
<dbReference type="RefSeq" id="WP_187782628.1">
    <property type="nucleotide sequence ID" value="NZ_JACTVA010000002.1"/>
</dbReference>
<keyword evidence="4" id="KW-1185">Reference proteome</keyword>
<dbReference type="PANTHER" id="PTHR48081:SF8">
    <property type="entry name" value="ALPHA_BETA HYDROLASE FOLD-3 DOMAIN-CONTAINING PROTEIN-RELATED"/>
    <property type="match status" value="1"/>
</dbReference>
<gene>
    <name evidence="3" type="ORF">IBL26_01245</name>
</gene>
<organism evidence="3 4">
    <name type="scientific">Teichococcus aerophilus</name>
    <dbReference type="NCBI Taxonomy" id="1224513"/>
    <lineage>
        <taxon>Bacteria</taxon>
        <taxon>Pseudomonadati</taxon>
        <taxon>Pseudomonadota</taxon>
        <taxon>Alphaproteobacteria</taxon>
        <taxon>Acetobacterales</taxon>
        <taxon>Roseomonadaceae</taxon>
        <taxon>Roseomonas</taxon>
    </lineage>
</organism>